<accession>B8CN63</accession>
<dbReference type="InterPro" id="IPR029062">
    <property type="entry name" value="Class_I_gatase-like"/>
</dbReference>
<keyword evidence="6" id="KW-1185">Reference proteome</keyword>
<evidence type="ECO:0000313" key="6">
    <source>
        <dbReference type="Proteomes" id="UP000000753"/>
    </source>
</evidence>
<dbReference type="InterPro" id="IPR005320">
    <property type="entry name" value="Peptidase_S51"/>
</dbReference>
<dbReference type="EMBL" id="CP000472">
    <property type="protein sequence ID" value="ACJ28565.1"/>
    <property type="molecule type" value="Genomic_DNA"/>
</dbReference>
<evidence type="ECO:0000256" key="4">
    <source>
        <dbReference type="ARBA" id="ARBA00022825"/>
    </source>
</evidence>
<dbReference type="GO" id="GO:0008236">
    <property type="term" value="F:serine-type peptidase activity"/>
    <property type="evidence" value="ECO:0007669"/>
    <property type="project" value="UniProtKB-KW"/>
</dbReference>
<proteinExistence type="inferred from homology"/>
<keyword evidence="4" id="KW-0720">Serine protease</keyword>
<dbReference type="AlphaFoldDB" id="B8CN63"/>
<dbReference type="GO" id="GO:0006508">
    <property type="term" value="P:proteolysis"/>
    <property type="evidence" value="ECO:0007669"/>
    <property type="project" value="UniProtKB-KW"/>
</dbReference>
<reference evidence="5 6" key="1">
    <citation type="journal article" date="2008" name="PLoS ONE">
        <title>Environmental adaptation: genomic analysis of the piezotolerant and psychrotolerant deep-sea iron reducing bacterium Shewanella piezotolerans WP3.</title>
        <authorList>
            <person name="Wang F."/>
            <person name="Wang J."/>
            <person name="Jian H."/>
            <person name="Zhang B."/>
            <person name="Li S."/>
            <person name="Wang F."/>
            <person name="Zeng X."/>
            <person name="Gao L."/>
            <person name="Bartlett D.H."/>
            <person name="Yu J."/>
            <person name="Hu S."/>
            <person name="Xiao X."/>
        </authorList>
    </citation>
    <scope>NUCLEOTIDE SEQUENCE [LARGE SCALE GENOMIC DNA]</scope>
    <source>
        <strain evidence="6">WP3 / JCM 13877</strain>
    </source>
</reference>
<dbReference type="eggNOG" id="COG3340">
    <property type="taxonomic scope" value="Bacteria"/>
</dbReference>
<dbReference type="HOGENOM" id="CLU_103651_0_0_6"/>
<name>B8CN63_SHEPW</name>
<dbReference type="STRING" id="225849.swp_1800"/>
<evidence type="ECO:0000256" key="1">
    <source>
        <dbReference type="ARBA" id="ARBA00006534"/>
    </source>
</evidence>
<dbReference type="PANTHER" id="PTHR20842:SF0">
    <property type="entry name" value="ALPHA-ASPARTYL DIPEPTIDASE"/>
    <property type="match status" value="1"/>
</dbReference>
<sequence length="182" mass="19968">MGYIASAPDPKREYFSQTQQLYRKLNVQMSVYLELESEFTQTALNALLDCDVIHLSGGDTQRFLQAVKQRKLIAVFQAFVENGGAIVGVSAGAMLLTPSIASAALCGDKVTDQQSALSALNLVDFQFVPHVTQDQLIDSEFQQQLNLLKSRTYLCADNDALLQVGKNLLVYGAPSLIENPPR</sequence>
<dbReference type="Proteomes" id="UP000000753">
    <property type="component" value="Chromosome"/>
</dbReference>
<dbReference type="SUPFAM" id="SSF52317">
    <property type="entry name" value="Class I glutamine amidotransferase-like"/>
    <property type="match status" value="1"/>
</dbReference>
<dbReference type="CDD" id="cd03129">
    <property type="entry name" value="GAT1_Peptidase_E_like"/>
    <property type="match status" value="1"/>
</dbReference>
<dbReference type="Gene3D" id="3.40.50.880">
    <property type="match status" value="1"/>
</dbReference>
<keyword evidence="2" id="KW-0645">Protease</keyword>
<dbReference type="Pfam" id="PF03575">
    <property type="entry name" value="Peptidase_S51"/>
    <property type="match status" value="1"/>
</dbReference>
<protein>
    <submittedName>
        <fullName evidence="5">Peptidase S51, dipeptidase E</fullName>
    </submittedName>
</protein>
<evidence type="ECO:0000256" key="2">
    <source>
        <dbReference type="ARBA" id="ARBA00022670"/>
    </source>
</evidence>
<keyword evidence="3" id="KW-0378">Hydrolase</keyword>
<evidence type="ECO:0000313" key="5">
    <source>
        <dbReference type="EMBL" id="ACJ28565.1"/>
    </source>
</evidence>
<evidence type="ECO:0000256" key="3">
    <source>
        <dbReference type="ARBA" id="ARBA00022801"/>
    </source>
</evidence>
<dbReference type="KEGG" id="swp:swp_1800"/>
<gene>
    <name evidence="5" type="ordered locus">swp_1800</name>
</gene>
<dbReference type="PANTHER" id="PTHR20842">
    <property type="entry name" value="PROTEASE S51 ALPHA-ASPARTYL DIPEPTIDASE"/>
    <property type="match status" value="1"/>
</dbReference>
<organism evidence="5 6">
    <name type="scientific">Shewanella piezotolerans (strain WP3 / JCM 13877)</name>
    <dbReference type="NCBI Taxonomy" id="225849"/>
    <lineage>
        <taxon>Bacteria</taxon>
        <taxon>Pseudomonadati</taxon>
        <taxon>Pseudomonadota</taxon>
        <taxon>Gammaproteobacteria</taxon>
        <taxon>Alteromonadales</taxon>
        <taxon>Shewanellaceae</taxon>
        <taxon>Shewanella</taxon>
    </lineage>
</organism>
<comment type="similarity">
    <text evidence="1">Belongs to the peptidase S51 family.</text>
</comment>